<accession>A0A4Q2VPN4</accession>
<reference evidence="1 2" key="1">
    <citation type="submission" date="2016-12" db="EMBL/GenBank/DDBJ databases">
        <title>Draft genome sequence of Fusarium oxysporum causing rot on Narcissus.</title>
        <authorList>
            <person name="Armitage A.D."/>
            <person name="Taylor A."/>
            <person name="Clarkson J.P."/>
            <person name="Harrison R.J."/>
            <person name="Jackson A.C."/>
        </authorList>
    </citation>
    <scope>NUCLEOTIDE SEQUENCE [LARGE SCALE GENOMIC DNA]</scope>
    <source>
        <strain evidence="1 2">N139</strain>
    </source>
</reference>
<dbReference type="AlphaFoldDB" id="A0A4Q2VPN4"/>
<evidence type="ECO:0000313" key="2">
    <source>
        <dbReference type="Proteomes" id="UP000290540"/>
    </source>
</evidence>
<dbReference type="EMBL" id="MQTW01000062">
    <property type="protein sequence ID" value="RYC88474.1"/>
    <property type="molecule type" value="Genomic_DNA"/>
</dbReference>
<proteinExistence type="predicted"/>
<dbReference type="Proteomes" id="UP000290540">
    <property type="component" value="Unassembled WGS sequence"/>
</dbReference>
<protein>
    <recommendedName>
        <fullName evidence="3">F-box domain-containing protein</fullName>
    </recommendedName>
</protein>
<evidence type="ECO:0000313" key="1">
    <source>
        <dbReference type="EMBL" id="RYC88474.1"/>
    </source>
</evidence>
<name>A0A4Q2VPN4_FUSOX</name>
<gene>
    <name evidence="1" type="ORF">BFJ63_vAg8692</name>
</gene>
<organism evidence="1 2">
    <name type="scientific">Fusarium oxysporum f. sp. narcissi</name>
    <dbReference type="NCBI Taxonomy" id="451672"/>
    <lineage>
        <taxon>Eukaryota</taxon>
        <taxon>Fungi</taxon>
        <taxon>Dikarya</taxon>
        <taxon>Ascomycota</taxon>
        <taxon>Pezizomycotina</taxon>
        <taxon>Sordariomycetes</taxon>
        <taxon>Hypocreomycetidae</taxon>
        <taxon>Hypocreales</taxon>
        <taxon>Nectriaceae</taxon>
        <taxon>Fusarium</taxon>
        <taxon>Fusarium oxysporum species complex</taxon>
    </lineage>
</organism>
<sequence>MDPIWVASAWKFPWRHRPPQRKPRLDLTDTTLVSIGGPVAEAICIPGLASLPQEVLQMVRSYIPSNLLWRYSLIQSTAEEMSRPFQKPLLA</sequence>
<evidence type="ECO:0008006" key="3">
    <source>
        <dbReference type="Google" id="ProtNLM"/>
    </source>
</evidence>
<comment type="caution">
    <text evidence="1">The sequence shown here is derived from an EMBL/GenBank/DDBJ whole genome shotgun (WGS) entry which is preliminary data.</text>
</comment>